<feature type="non-terminal residue" evidence="1">
    <location>
        <position position="1"/>
    </location>
</feature>
<feature type="non-terminal residue" evidence="1">
    <location>
        <position position="544"/>
    </location>
</feature>
<dbReference type="AlphaFoldDB" id="A0A8X6NQF6"/>
<dbReference type="OrthoDB" id="6437185at2759"/>
<dbReference type="EMBL" id="BMAW01011931">
    <property type="protein sequence ID" value="GFT26255.1"/>
    <property type="molecule type" value="Genomic_DNA"/>
</dbReference>
<reference evidence="1" key="1">
    <citation type="submission" date="2020-08" db="EMBL/GenBank/DDBJ databases">
        <title>Multicomponent nature underlies the extraordinary mechanical properties of spider dragline silk.</title>
        <authorList>
            <person name="Kono N."/>
            <person name="Nakamura H."/>
            <person name="Mori M."/>
            <person name="Yoshida Y."/>
            <person name="Ohtoshi R."/>
            <person name="Malay A.D."/>
            <person name="Moran D.A.P."/>
            <person name="Tomita M."/>
            <person name="Numata K."/>
            <person name="Arakawa K."/>
        </authorList>
    </citation>
    <scope>NUCLEOTIDE SEQUENCE</scope>
</reference>
<dbReference type="InterPro" id="IPR029063">
    <property type="entry name" value="SAM-dependent_MTases_sf"/>
</dbReference>
<dbReference type="Gene3D" id="3.10.129.110">
    <property type="entry name" value="Polyketide synthase dehydratase"/>
    <property type="match status" value="1"/>
</dbReference>
<evidence type="ECO:0000313" key="1">
    <source>
        <dbReference type="EMBL" id="GFT26255.1"/>
    </source>
</evidence>
<gene>
    <name evidence="1" type="primary">FASN</name>
    <name evidence="1" type="ORF">NPIL_139861</name>
</gene>
<comment type="caution">
    <text evidence="1">The sequence shown here is derived from an EMBL/GenBank/DDBJ whole genome shotgun (WGS) entry which is preliminary data.</text>
</comment>
<dbReference type="Proteomes" id="UP000887013">
    <property type="component" value="Unassembled WGS sequence"/>
</dbReference>
<name>A0A8X6NQF6_NEPPI</name>
<sequence>WEALASKLQKNFQEMPMKIENFKIHRATFISRSNPTKFFVNIFDSSGRFEITEGKSLVASGNIYEGKNLNLRNIPDFVKNDMFLSGEEVYNELKKSGYEYGPCFQSLIEINMEGTSGLVQWRNQWIPFLDSLFIFFGLVMNVEGLYLPTGLLSFKIDPSILKNTILASNTSNIEKQSNSTHSVPVTYDKYTRKCSSVGVEISNLNVNMVIHKGKSDSPILEKYQFVPYFTKCVLKGDSCPQLEKYCYASNDIINRIGIILRKNVNKFKLPFHNQLELNIEEYMNETNENRQILNVLSSLITNSHFKKDKVKEVFETYSRFVGKDMLNNVLVSENSLTFFMQIIQENTFRKLNVLEIIRNFPCVITSMADIQKKYLQSSFKKGSIITTKLSDVDQNILAERNIQVLPEGSLTDIAKEKTQDVAISSFMCGPLSELQDLLQTLTSVVISNGFILLFYKEKANPAELFLSTVCGEELQVHSEAVLQGVLQERNLIILSKISDPFGGSLYLLRSSSNSSHQTIIHVTEPNYVWVDKVKEELFEKKSDS</sequence>
<dbReference type="InterPro" id="IPR042104">
    <property type="entry name" value="PKS_dehydratase_sf"/>
</dbReference>
<dbReference type="Gene3D" id="3.40.50.150">
    <property type="entry name" value="Vaccinia Virus protein VP39"/>
    <property type="match status" value="1"/>
</dbReference>
<accession>A0A8X6NQF6</accession>
<proteinExistence type="predicted"/>
<protein>
    <submittedName>
        <fullName evidence="1">Fatty acid synthase</fullName>
    </submittedName>
</protein>
<evidence type="ECO:0000313" key="2">
    <source>
        <dbReference type="Proteomes" id="UP000887013"/>
    </source>
</evidence>
<organism evidence="1 2">
    <name type="scientific">Nephila pilipes</name>
    <name type="common">Giant wood spider</name>
    <name type="synonym">Nephila maculata</name>
    <dbReference type="NCBI Taxonomy" id="299642"/>
    <lineage>
        <taxon>Eukaryota</taxon>
        <taxon>Metazoa</taxon>
        <taxon>Ecdysozoa</taxon>
        <taxon>Arthropoda</taxon>
        <taxon>Chelicerata</taxon>
        <taxon>Arachnida</taxon>
        <taxon>Araneae</taxon>
        <taxon>Araneomorphae</taxon>
        <taxon>Entelegynae</taxon>
        <taxon>Araneoidea</taxon>
        <taxon>Nephilidae</taxon>
        <taxon>Nephila</taxon>
    </lineage>
</organism>
<keyword evidence="2" id="KW-1185">Reference proteome</keyword>